<reference evidence="3 4" key="1">
    <citation type="submission" date="2019-08" db="EMBL/GenBank/DDBJ databases">
        <authorList>
            <person name="Peeters C."/>
        </authorList>
    </citation>
    <scope>NUCLEOTIDE SEQUENCE [LARGE SCALE GENOMIC DNA]</scope>
    <source>
        <strain evidence="3 4">LMG 31111</strain>
    </source>
</reference>
<dbReference type="Proteomes" id="UP000383971">
    <property type="component" value="Unassembled WGS sequence"/>
</dbReference>
<feature type="compositionally biased region" description="Low complexity" evidence="1">
    <location>
        <begin position="117"/>
        <end position="130"/>
    </location>
</feature>
<feature type="region of interest" description="Disordered" evidence="1">
    <location>
        <begin position="90"/>
        <end position="136"/>
    </location>
</feature>
<proteinExistence type="predicted"/>
<accession>A0A5E4RZ55</accession>
<feature type="region of interest" description="Disordered" evidence="1">
    <location>
        <begin position="31"/>
        <end position="78"/>
    </location>
</feature>
<protein>
    <submittedName>
        <fullName evidence="3">Uncharacterized protein</fullName>
    </submittedName>
</protein>
<dbReference type="RefSeq" id="WP_150583467.1">
    <property type="nucleotide sequence ID" value="NZ_CABPSE010000001.1"/>
</dbReference>
<feature type="compositionally biased region" description="Polar residues" evidence="1">
    <location>
        <begin position="107"/>
        <end position="116"/>
    </location>
</feature>
<organism evidence="3 4">
    <name type="scientific">Pandoraea communis</name>
    <dbReference type="NCBI Taxonomy" id="2508297"/>
    <lineage>
        <taxon>Bacteria</taxon>
        <taxon>Pseudomonadati</taxon>
        <taxon>Pseudomonadota</taxon>
        <taxon>Betaproteobacteria</taxon>
        <taxon>Burkholderiales</taxon>
        <taxon>Burkholderiaceae</taxon>
        <taxon>Pandoraea</taxon>
    </lineage>
</organism>
<name>A0A5E4RZ55_9BURK</name>
<evidence type="ECO:0000256" key="1">
    <source>
        <dbReference type="SAM" id="MobiDB-lite"/>
    </source>
</evidence>
<feature type="signal peptide" evidence="2">
    <location>
        <begin position="1"/>
        <end position="30"/>
    </location>
</feature>
<feature type="chain" id="PRO_5022662823" evidence="2">
    <location>
        <begin position="31"/>
        <end position="136"/>
    </location>
</feature>
<evidence type="ECO:0000256" key="2">
    <source>
        <dbReference type="SAM" id="SignalP"/>
    </source>
</evidence>
<keyword evidence="4" id="KW-1185">Reference proteome</keyword>
<gene>
    <name evidence="3" type="ORF">PCO31111_00453</name>
</gene>
<evidence type="ECO:0000313" key="3">
    <source>
        <dbReference type="EMBL" id="VVD67734.1"/>
    </source>
</evidence>
<dbReference type="EMBL" id="CABPSE010000001">
    <property type="protein sequence ID" value="VVD67734.1"/>
    <property type="molecule type" value="Genomic_DNA"/>
</dbReference>
<evidence type="ECO:0000313" key="4">
    <source>
        <dbReference type="Proteomes" id="UP000383971"/>
    </source>
</evidence>
<sequence>MMLPSLRRHAWIVPVALSLLGAWSAPTANAASATAPPALDDHTGMTGADDPAAPQAPAGPPPVGVLHDFSRPALSVPTGDWRKVNASVAAMPGMTGMPGGSPNMTGQSTGNMDTPPSNGHAGHSGNAGHSVQGDSR</sequence>
<feature type="compositionally biased region" description="Low complexity" evidence="1">
    <location>
        <begin position="91"/>
        <end position="106"/>
    </location>
</feature>
<feature type="compositionally biased region" description="Low complexity" evidence="1">
    <location>
        <begin position="47"/>
        <end position="56"/>
    </location>
</feature>
<keyword evidence="2" id="KW-0732">Signal</keyword>
<dbReference type="AlphaFoldDB" id="A0A5E4RZ55"/>